<feature type="region of interest" description="Disordered" evidence="1">
    <location>
        <begin position="1"/>
        <end position="31"/>
    </location>
</feature>
<keyword evidence="3" id="KW-1185">Reference proteome</keyword>
<evidence type="ECO:0000313" key="2">
    <source>
        <dbReference type="EMBL" id="KAH3801446.1"/>
    </source>
</evidence>
<accession>A0A9D4FR68</accession>
<dbReference type="AlphaFoldDB" id="A0A9D4FR68"/>
<protein>
    <submittedName>
        <fullName evidence="2">Uncharacterized protein</fullName>
    </submittedName>
</protein>
<organism evidence="2 3">
    <name type="scientific">Dreissena polymorpha</name>
    <name type="common">Zebra mussel</name>
    <name type="synonym">Mytilus polymorpha</name>
    <dbReference type="NCBI Taxonomy" id="45954"/>
    <lineage>
        <taxon>Eukaryota</taxon>
        <taxon>Metazoa</taxon>
        <taxon>Spiralia</taxon>
        <taxon>Lophotrochozoa</taxon>
        <taxon>Mollusca</taxon>
        <taxon>Bivalvia</taxon>
        <taxon>Autobranchia</taxon>
        <taxon>Heteroconchia</taxon>
        <taxon>Euheterodonta</taxon>
        <taxon>Imparidentia</taxon>
        <taxon>Neoheterodontei</taxon>
        <taxon>Myida</taxon>
        <taxon>Dreissenoidea</taxon>
        <taxon>Dreissenidae</taxon>
        <taxon>Dreissena</taxon>
    </lineage>
</organism>
<reference evidence="2" key="1">
    <citation type="journal article" date="2019" name="bioRxiv">
        <title>The Genome of the Zebra Mussel, Dreissena polymorpha: A Resource for Invasive Species Research.</title>
        <authorList>
            <person name="McCartney M.A."/>
            <person name="Auch B."/>
            <person name="Kono T."/>
            <person name="Mallez S."/>
            <person name="Zhang Y."/>
            <person name="Obille A."/>
            <person name="Becker A."/>
            <person name="Abrahante J.E."/>
            <person name="Garbe J."/>
            <person name="Badalamenti J.P."/>
            <person name="Herman A."/>
            <person name="Mangelson H."/>
            <person name="Liachko I."/>
            <person name="Sullivan S."/>
            <person name="Sone E.D."/>
            <person name="Koren S."/>
            <person name="Silverstein K.A.T."/>
            <person name="Beckman K.B."/>
            <person name="Gohl D.M."/>
        </authorList>
    </citation>
    <scope>NUCLEOTIDE SEQUENCE</scope>
    <source>
        <strain evidence="2">Duluth1</strain>
        <tissue evidence="2">Whole animal</tissue>
    </source>
</reference>
<gene>
    <name evidence="2" type="ORF">DPMN_155097</name>
</gene>
<comment type="caution">
    <text evidence="2">The sequence shown here is derived from an EMBL/GenBank/DDBJ whole genome shotgun (WGS) entry which is preliminary data.</text>
</comment>
<proteinExistence type="predicted"/>
<evidence type="ECO:0000313" key="3">
    <source>
        <dbReference type="Proteomes" id="UP000828390"/>
    </source>
</evidence>
<dbReference type="Proteomes" id="UP000828390">
    <property type="component" value="Unassembled WGS sequence"/>
</dbReference>
<sequence length="73" mass="7901">MHRTAKSHTRSFPEPLPTQGVSVDKTFTDTGPRLSVNTGPVGVRQFKVTVGNAVDGIHVHVGTSVLLKRSFVF</sequence>
<evidence type="ECO:0000256" key="1">
    <source>
        <dbReference type="SAM" id="MobiDB-lite"/>
    </source>
</evidence>
<name>A0A9D4FR68_DREPO</name>
<dbReference type="EMBL" id="JAIWYP010000007">
    <property type="protein sequence ID" value="KAH3801446.1"/>
    <property type="molecule type" value="Genomic_DNA"/>
</dbReference>
<reference evidence="2" key="2">
    <citation type="submission" date="2020-11" db="EMBL/GenBank/DDBJ databases">
        <authorList>
            <person name="McCartney M.A."/>
            <person name="Auch B."/>
            <person name="Kono T."/>
            <person name="Mallez S."/>
            <person name="Becker A."/>
            <person name="Gohl D.M."/>
            <person name="Silverstein K.A.T."/>
            <person name="Koren S."/>
            <person name="Bechman K.B."/>
            <person name="Herman A."/>
            <person name="Abrahante J.E."/>
            <person name="Garbe J."/>
        </authorList>
    </citation>
    <scope>NUCLEOTIDE SEQUENCE</scope>
    <source>
        <strain evidence="2">Duluth1</strain>
        <tissue evidence="2">Whole animal</tissue>
    </source>
</reference>